<dbReference type="Gene3D" id="1.10.10.60">
    <property type="entry name" value="Homeodomain-like"/>
    <property type="match status" value="1"/>
</dbReference>
<name>A0ABZ2NHV2_9BACI</name>
<proteinExistence type="predicted"/>
<evidence type="ECO:0000313" key="1">
    <source>
        <dbReference type="EMBL" id="WXB97266.1"/>
    </source>
</evidence>
<accession>A0ABZ2NHV2</accession>
<dbReference type="RefSeq" id="WP_338779541.1">
    <property type="nucleotide sequence ID" value="NZ_CP147407.1"/>
</dbReference>
<organism evidence="1 2">
    <name type="scientific">Metabacillus sediminis</name>
    <dbReference type="NCBI Taxonomy" id="3117746"/>
    <lineage>
        <taxon>Bacteria</taxon>
        <taxon>Bacillati</taxon>
        <taxon>Bacillota</taxon>
        <taxon>Bacilli</taxon>
        <taxon>Bacillales</taxon>
        <taxon>Bacillaceae</taxon>
        <taxon>Metabacillus</taxon>
    </lineage>
</organism>
<gene>
    <name evidence="1" type="ORF">WCV65_01800</name>
</gene>
<evidence type="ECO:0000313" key="2">
    <source>
        <dbReference type="Proteomes" id="UP001377337"/>
    </source>
</evidence>
<protein>
    <submittedName>
        <fullName evidence="1">PhBC6A51 family helix-turn-helix protein</fullName>
    </submittedName>
</protein>
<dbReference type="Proteomes" id="UP001377337">
    <property type="component" value="Chromosome"/>
</dbReference>
<keyword evidence="2" id="KW-1185">Reference proteome</keyword>
<dbReference type="EMBL" id="CP147407">
    <property type="protein sequence ID" value="WXB97266.1"/>
    <property type="molecule type" value="Genomic_DNA"/>
</dbReference>
<sequence length="139" mass="16546">MQKGQIKDLTPKEIDEMQEIYTRIFQGETIVGVCKDMGIDRRSYYRRKKHPQWIELEKMLNEKLIDNAYEEIMKTVILEAKKGSQAHAKLFMDVTGRLKSTREVREDRERQRLQGSTTPLDLSELKRLVEEEKHIRLIK</sequence>
<reference evidence="1 2" key="1">
    <citation type="submission" date="2024-02" db="EMBL/GenBank/DDBJ databases">
        <title>Seven novel Bacillus-like species.</title>
        <authorList>
            <person name="Liu G."/>
        </authorList>
    </citation>
    <scope>NUCLEOTIDE SEQUENCE [LARGE SCALE GENOMIC DNA]</scope>
    <source>
        <strain evidence="1 2">FJAT-52054</strain>
    </source>
</reference>